<dbReference type="GO" id="GO:0004553">
    <property type="term" value="F:hydrolase activity, hydrolyzing O-glycosyl compounds"/>
    <property type="evidence" value="ECO:0007669"/>
    <property type="project" value="InterPro"/>
</dbReference>
<organism evidence="7 8">
    <name type="scientific">Hermanssonia centrifuga</name>
    <dbReference type="NCBI Taxonomy" id="98765"/>
    <lineage>
        <taxon>Eukaryota</taxon>
        <taxon>Fungi</taxon>
        <taxon>Dikarya</taxon>
        <taxon>Basidiomycota</taxon>
        <taxon>Agaricomycotina</taxon>
        <taxon>Agaricomycetes</taxon>
        <taxon>Polyporales</taxon>
        <taxon>Meruliaceae</taxon>
        <taxon>Hermanssonia</taxon>
    </lineage>
</organism>
<evidence type="ECO:0000256" key="5">
    <source>
        <dbReference type="RuleBase" id="RU361187"/>
    </source>
</evidence>
<accession>A0A2R6NHU1</accession>
<dbReference type="PANTHER" id="PTHR42812:SF12">
    <property type="entry name" value="BETA-XYLOSIDASE-RELATED"/>
    <property type="match status" value="1"/>
</dbReference>
<name>A0A2R6NHU1_9APHY</name>
<dbReference type="SUPFAM" id="SSF49899">
    <property type="entry name" value="Concanavalin A-like lectins/glucanases"/>
    <property type="match status" value="1"/>
</dbReference>
<evidence type="ECO:0000259" key="6">
    <source>
        <dbReference type="Pfam" id="PF17851"/>
    </source>
</evidence>
<dbReference type="GO" id="GO:0005975">
    <property type="term" value="P:carbohydrate metabolic process"/>
    <property type="evidence" value="ECO:0007669"/>
    <property type="project" value="InterPro"/>
</dbReference>
<evidence type="ECO:0000313" key="8">
    <source>
        <dbReference type="Proteomes" id="UP000186601"/>
    </source>
</evidence>
<dbReference type="InterPro" id="IPR013320">
    <property type="entry name" value="ConA-like_dom_sf"/>
</dbReference>
<reference evidence="7 8" key="1">
    <citation type="submission" date="2018-02" db="EMBL/GenBank/DDBJ databases">
        <title>Genome sequence of the basidiomycete white-rot fungus Phlebia centrifuga.</title>
        <authorList>
            <person name="Granchi Z."/>
            <person name="Peng M."/>
            <person name="de Vries R.P."/>
            <person name="Hilden K."/>
            <person name="Makela M.R."/>
            <person name="Grigoriev I."/>
            <person name="Riley R."/>
        </authorList>
    </citation>
    <scope>NUCLEOTIDE SEQUENCE [LARGE SCALE GENOMIC DNA]</scope>
    <source>
        <strain evidence="7 8">FBCC195</strain>
    </source>
</reference>
<dbReference type="SUPFAM" id="SSF75005">
    <property type="entry name" value="Arabinanase/levansucrase/invertase"/>
    <property type="match status" value="1"/>
</dbReference>
<evidence type="ECO:0000256" key="2">
    <source>
        <dbReference type="ARBA" id="ARBA00022801"/>
    </source>
</evidence>
<dbReference type="AlphaFoldDB" id="A0A2R6NHU1"/>
<evidence type="ECO:0000313" key="7">
    <source>
        <dbReference type="EMBL" id="PSR71956.1"/>
    </source>
</evidence>
<comment type="similarity">
    <text evidence="1 5">Belongs to the glycosyl hydrolase 43 family.</text>
</comment>
<gene>
    <name evidence="7" type="ORF">PHLCEN_2v12166</name>
</gene>
<dbReference type="InterPro" id="IPR006710">
    <property type="entry name" value="Glyco_hydro_43"/>
</dbReference>
<dbReference type="InterPro" id="IPR041542">
    <property type="entry name" value="GH43_C2"/>
</dbReference>
<keyword evidence="3 5" id="KW-0326">Glycosidase</keyword>
<keyword evidence="2 5" id="KW-0378">Hydrolase</keyword>
<keyword evidence="8" id="KW-1185">Reference proteome</keyword>
<dbReference type="InterPro" id="IPR023296">
    <property type="entry name" value="Glyco_hydro_beta-prop_sf"/>
</dbReference>
<comment type="caution">
    <text evidence="7">The sequence shown here is derived from an EMBL/GenBank/DDBJ whole genome shotgun (WGS) entry which is preliminary data.</text>
</comment>
<feature type="domain" description="Beta-xylosidase C-terminal Concanavalin A-like" evidence="6">
    <location>
        <begin position="322"/>
        <end position="490"/>
    </location>
</feature>
<proteinExistence type="inferred from homology"/>
<dbReference type="Pfam" id="PF04616">
    <property type="entry name" value="Glyco_hydro_43"/>
    <property type="match status" value="1"/>
</dbReference>
<dbReference type="OrthoDB" id="2139957at2759"/>
<evidence type="ECO:0000256" key="4">
    <source>
        <dbReference type="PIRSR" id="PIRSR606710-2"/>
    </source>
</evidence>
<dbReference type="PANTHER" id="PTHR42812">
    <property type="entry name" value="BETA-XYLOSIDASE"/>
    <property type="match status" value="1"/>
</dbReference>
<dbReference type="Proteomes" id="UP000186601">
    <property type="component" value="Unassembled WGS sequence"/>
</dbReference>
<dbReference type="InterPro" id="IPR051795">
    <property type="entry name" value="Glycosyl_Hydrlase_43"/>
</dbReference>
<evidence type="ECO:0000256" key="1">
    <source>
        <dbReference type="ARBA" id="ARBA00009865"/>
    </source>
</evidence>
<protein>
    <recommendedName>
        <fullName evidence="6">Beta-xylosidase C-terminal Concanavalin A-like domain-containing protein</fullName>
    </recommendedName>
</protein>
<dbReference type="Gene3D" id="2.60.120.200">
    <property type="match status" value="1"/>
</dbReference>
<feature type="site" description="Important for catalytic activity, responsible for pKa modulation of the active site Glu and correct orientation of both the proton donor and substrate" evidence="4">
    <location>
        <position position="100"/>
    </location>
</feature>
<evidence type="ECO:0000256" key="3">
    <source>
        <dbReference type="ARBA" id="ARBA00023295"/>
    </source>
</evidence>
<dbReference type="Pfam" id="PF17851">
    <property type="entry name" value="GH43_C2"/>
    <property type="match status" value="1"/>
</dbReference>
<dbReference type="STRING" id="98765.A0A2R6NHU1"/>
<sequence length="503" mass="56278">MNGTDPPKLTPLLLTGNVVNRPTQVDFTACRIRPTTQNAGGLWAPTIRYHERTFYVTTTLVFSEKEYGDLSRWQNMLFTTSDPSSNDWSDPVLFDYPGYDTSLFWDDDGQVYVQGSFYWRIREEISQYQIDVRTGRSLSGAPQKIWAGMGGKAPEAPHMYKKNGWYYLLIAEGGTELGHCSTIARSRSVWGPFLPCPHNPLLHARSPTALFQTIGHADIFTDDRDPERIRYRMVFLATRVIKDAFPMGRETCLAEVDWSEEWPVITTAALENGKVGGMMDVAKLSAPPQNLQALDILASPHHHLLYLRNTNLDACNFPYDASNSAQPSTLILHSQQITLTDPAKSPTFIGYRQQHLYFESYVHLDITGLADGSEVGLAIYLDHEHHFAACVEKRGGSCRAHVKRVHPDLKSMPDDQDVVNSTPLPIAENATVIRLRVLGEPEKYTFEIDLNPGRTAPGIHPLGFGMAKDVSGGFTGTVVAIYSSHEGSNGSIISVQEWKYRRM</sequence>
<dbReference type="Gene3D" id="2.115.10.20">
    <property type="entry name" value="Glycosyl hydrolase domain, family 43"/>
    <property type="match status" value="1"/>
</dbReference>
<dbReference type="EMBL" id="MLYV02001230">
    <property type="protein sequence ID" value="PSR71956.1"/>
    <property type="molecule type" value="Genomic_DNA"/>
</dbReference>